<name>A0A841MMK3_9BACT</name>
<sequence>MQTKPQTFAQKTLSNLRLHPLRFKFLSFKISSKYEGFESSFQELKKSNLIIWLENLLIPSIVDSTYKSKINENT</sequence>
<reference evidence="1 2" key="1">
    <citation type="submission" date="2020-08" db="EMBL/GenBank/DDBJ databases">
        <title>Genomic Encyclopedia of Type Strains, Phase IV (KMG-IV): sequencing the most valuable type-strain genomes for metagenomic binning, comparative biology and taxonomic classification.</title>
        <authorList>
            <person name="Goeker M."/>
        </authorList>
    </citation>
    <scope>NUCLEOTIDE SEQUENCE [LARGE SCALE GENOMIC DNA]</scope>
    <source>
        <strain evidence="1 2">DSM 102044</strain>
    </source>
</reference>
<dbReference type="Proteomes" id="UP000588604">
    <property type="component" value="Unassembled WGS sequence"/>
</dbReference>
<protein>
    <submittedName>
        <fullName evidence="1">Uncharacterized protein</fullName>
    </submittedName>
</protein>
<dbReference type="EMBL" id="JACIJO010000001">
    <property type="protein sequence ID" value="MBB6325456.1"/>
    <property type="molecule type" value="Genomic_DNA"/>
</dbReference>
<proteinExistence type="predicted"/>
<comment type="caution">
    <text evidence="1">The sequence shown here is derived from an EMBL/GenBank/DDBJ whole genome shotgun (WGS) entry which is preliminary data.</text>
</comment>
<dbReference type="AlphaFoldDB" id="A0A841MMK3"/>
<keyword evidence="2" id="KW-1185">Reference proteome</keyword>
<gene>
    <name evidence="1" type="ORF">FHS59_001071</name>
</gene>
<accession>A0A841MMK3</accession>
<evidence type="ECO:0000313" key="1">
    <source>
        <dbReference type="EMBL" id="MBB6325456.1"/>
    </source>
</evidence>
<evidence type="ECO:0000313" key="2">
    <source>
        <dbReference type="Proteomes" id="UP000588604"/>
    </source>
</evidence>
<organism evidence="1 2">
    <name type="scientific">Algoriphagus iocasae</name>
    <dbReference type="NCBI Taxonomy" id="1836499"/>
    <lineage>
        <taxon>Bacteria</taxon>
        <taxon>Pseudomonadati</taxon>
        <taxon>Bacteroidota</taxon>
        <taxon>Cytophagia</taxon>
        <taxon>Cytophagales</taxon>
        <taxon>Cyclobacteriaceae</taxon>
        <taxon>Algoriphagus</taxon>
    </lineage>
</organism>